<dbReference type="NCBIfam" id="NF001639">
    <property type="entry name" value="PRK00419.1-1"/>
    <property type="match status" value="1"/>
</dbReference>
<evidence type="ECO:0000256" key="8">
    <source>
        <dbReference type="ARBA" id="ARBA00022842"/>
    </source>
</evidence>
<dbReference type="Pfam" id="PF01896">
    <property type="entry name" value="DNA_primase_S"/>
    <property type="match status" value="1"/>
</dbReference>
<dbReference type="EC" id="2.7.7.-" evidence="11"/>
<proteinExistence type="inferred from homology"/>
<dbReference type="RefSeq" id="WP_260643393.1">
    <property type="nucleotide sequence ID" value="NZ_CP104003.1"/>
</dbReference>
<dbReference type="KEGG" id="ssai:N0B31_08275"/>
<dbReference type="GO" id="GO:0046872">
    <property type="term" value="F:metal ion binding"/>
    <property type="evidence" value="ECO:0007669"/>
    <property type="project" value="UniProtKB-KW"/>
</dbReference>
<comment type="similarity">
    <text evidence="1 11 12">Belongs to the eukaryotic-type primase small subunit family.</text>
</comment>
<dbReference type="GO" id="GO:0000428">
    <property type="term" value="C:DNA-directed RNA polymerase complex"/>
    <property type="evidence" value="ECO:0007669"/>
    <property type="project" value="UniProtKB-KW"/>
</dbReference>
<keyword evidence="9 11" id="KW-0804">Transcription</keyword>
<evidence type="ECO:0000313" key="16">
    <source>
        <dbReference type="Proteomes" id="UP001057580"/>
    </source>
</evidence>
<comment type="cofactor">
    <cofactor evidence="11">
        <name>Mg(2+)</name>
        <dbReference type="ChEBI" id="CHEBI:18420"/>
    </cofactor>
    <cofactor evidence="11">
        <name>Mn(2+)</name>
        <dbReference type="ChEBI" id="CHEBI:29035"/>
    </cofactor>
</comment>
<keyword evidence="16" id="KW-1185">Reference proteome</keyword>
<evidence type="ECO:0000256" key="13">
    <source>
        <dbReference type="RuleBase" id="RU004224"/>
    </source>
</evidence>
<evidence type="ECO:0000256" key="10">
    <source>
        <dbReference type="ARBA" id="ARBA00023211"/>
    </source>
</evidence>
<dbReference type="GO" id="GO:0006269">
    <property type="term" value="P:DNA replication, synthesis of primer"/>
    <property type="evidence" value="ECO:0007669"/>
    <property type="project" value="UniProtKB-UniRule"/>
</dbReference>
<organism evidence="15 16">
    <name type="scientific">Salinirubellus salinus</name>
    <dbReference type="NCBI Taxonomy" id="1364945"/>
    <lineage>
        <taxon>Archaea</taxon>
        <taxon>Methanobacteriati</taxon>
        <taxon>Methanobacteriota</taxon>
        <taxon>Stenosarchaea group</taxon>
        <taxon>Halobacteria</taxon>
        <taxon>Halobacteriales</taxon>
        <taxon>Natronomonadaceae</taxon>
        <taxon>Salinirubellus</taxon>
    </lineage>
</organism>
<dbReference type="NCBIfam" id="TIGR00335">
    <property type="entry name" value="primase_sml"/>
    <property type="match status" value="1"/>
</dbReference>
<protein>
    <recommendedName>
        <fullName evidence="11">DNA primase small subunit PriS</fullName>
        <ecNumber evidence="11">2.7.7.-</ecNumber>
    </recommendedName>
</protein>
<evidence type="ECO:0000313" key="15">
    <source>
        <dbReference type="EMBL" id="UWM56279.1"/>
    </source>
</evidence>
<keyword evidence="8 11" id="KW-0460">Magnesium</keyword>
<dbReference type="EMBL" id="CP104003">
    <property type="protein sequence ID" value="UWM56279.1"/>
    <property type="molecule type" value="Genomic_DNA"/>
</dbReference>
<keyword evidence="3 11" id="KW-0639">Primosome</keyword>
<dbReference type="GeneID" id="74942411"/>
<dbReference type="Gene3D" id="3.90.920.10">
    <property type="entry name" value="DNA primase, PRIM domain"/>
    <property type="match status" value="1"/>
</dbReference>
<gene>
    <name evidence="11 15" type="primary">priS</name>
    <name evidence="15" type="ORF">N0B31_08275</name>
</gene>
<feature type="region of interest" description="Disordered" evidence="14">
    <location>
        <begin position="1"/>
        <end position="55"/>
    </location>
</feature>
<dbReference type="GO" id="GO:1990077">
    <property type="term" value="C:primosome complex"/>
    <property type="evidence" value="ECO:0007669"/>
    <property type="project" value="UniProtKB-KW"/>
</dbReference>
<dbReference type="Proteomes" id="UP001057580">
    <property type="component" value="Chromosome"/>
</dbReference>
<keyword evidence="4 11" id="KW-0808">Transferase</keyword>
<evidence type="ECO:0000256" key="5">
    <source>
        <dbReference type="ARBA" id="ARBA00022695"/>
    </source>
</evidence>
<keyword evidence="5 11" id="KW-0548">Nucleotidyltransferase</keyword>
<dbReference type="InterPro" id="IPR023639">
    <property type="entry name" value="DNA_primase_ssu_PriS"/>
</dbReference>
<dbReference type="SUPFAM" id="SSF56747">
    <property type="entry name" value="Prim-pol domain"/>
    <property type="match status" value="1"/>
</dbReference>
<feature type="compositionally biased region" description="Acidic residues" evidence="14">
    <location>
        <begin position="29"/>
        <end position="42"/>
    </location>
</feature>
<feature type="compositionally biased region" description="Basic and acidic residues" evidence="14">
    <location>
        <begin position="1"/>
        <end position="28"/>
    </location>
</feature>
<keyword evidence="6 11" id="KW-0235">DNA replication</keyword>
<evidence type="ECO:0000256" key="11">
    <source>
        <dbReference type="HAMAP-Rule" id="MF_00700"/>
    </source>
</evidence>
<evidence type="ECO:0000256" key="6">
    <source>
        <dbReference type="ARBA" id="ARBA00022705"/>
    </source>
</evidence>
<evidence type="ECO:0000256" key="2">
    <source>
        <dbReference type="ARBA" id="ARBA00022478"/>
    </source>
</evidence>
<comment type="function">
    <text evidence="13">RNA polymerase that catalyzes the synthesis of short RNA molecules used as primers for DNA polymerase during DNA replication.</text>
</comment>
<feature type="active site" evidence="11">
    <location>
        <position position="124"/>
    </location>
</feature>
<evidence type="ECO:0000256" key="12">
    <source>
        <dbReference type="RuleBase" id="RU003514"/>
    </source>
</evidence>
<evidence type="ECO:0000256" key="7">
    <source>
        <dbReference type="ARBA" id="ARBA00022723"/>
    </source>
</evidence>
<dbReference type="InterPro" id="IPR002755">
    <property type="entry name" value="DNA_primase_S"/>
</dbReference>
<sequence length="417" mass="45715">MEPRTREYLRGRFGDHYRRQARRTREGDGDAEGDAELGDEDANAPLRGPPAGNEREWGYIPFSEGGTTMVRHQSLLDLTGGGGVGEFLARERPRHVYFSAGRYDHPGADSMGQKGWRGADLVFDIDADHLPGVDEEADPYGEMLAAGKEALVALLDFLVDDFGFEDLTVVFSGGRGYHVHVRDEGVLELSREERREVVDYVRGLGIEFDDLVRTESVAGIGRKTPADKRTLSVAGGWSRRVHRHVMALVEELDGLDEDDGIARLREFDGVGEGKARAALNAVRSNREAVERGNIDVHSAVYSVSKHLLEETRAADAAPIDEPVTTDVNRLIRLPGSLHGGTGLVVTRIPLDGVDAFDPLTDAVADTFRENRIMVDVADPFEVRLAGERFNVDAGLHSVPEHVGVFAMARGNAEKGRE</sequence>
<evidence type="ECO:0000256" key="4">
    <source>
        <dbReference type="ARBA" id="ARBA00022679"/>
    </source>
</evidence>
<feature type="active site" evidence="11">
    <location>
        <position position="126"/>
    </location>
</feature>
<evidence type="ECO:0000256" key="3">
    <source>
        <dbReference type="ARBA" id="ARBA00022515"/>
    </source>
</evidence>
<dbReference type="InterPro" id="IPR014052">
    <property type="entry name" value="DNA_primase_ssu_euk/arc"/>
</dbReference>
<accession>A0A9E7R5N9</accession>
<dbReference type="AlphaFoldDB" id="A0A9E7R5N9"/>
<evidence type="ECO:0000256" key="14">
    <source>
        <dbReference type="SAM" id="MobiDB-lite"/>
    </source>
</evidence>
<comment type="subunit">
    <text evidence="11">Heterodimer of a small subunit (PriS) and a large subunit (PriL).</text>
</comment>
<dbReference type="HAMAP" id="MF_00700">
    <property type="entry name" value="DNA_primase_sml_arc"/>
    <property type="match status" value="1"/>
</dbReference>
<reference evidence="15" key="1">
    <citation type="submission" date="2022-09" db="EMBL/GenBank/DDBJ databases">
        <title>Diverse halophilic archaea isolated from saline environments.</title>
        <authorList>
            <person name="Cui H.-L."/>
        </authorList>
    </citation>
    <scope>NUCLEOTIDE SEQUENCE</scope>
    <source>
        <strain evidence="15">ZS-35-S2</strain>
    </source>
</reference>
<feature type="active site" evidence="11">
    <location>
        <position position="320"/>
    </location>
</feature>
<dbReference type="PANTHER" id="PTHR10536">
    <property type="entry name" value="DNA PRIMASE SMALL SUBUNIT"/>
    <property type="match status" value="1"/>
</dbReference>
<dbReference type="GO" id="GO:0003899">
    <property type="term" value="F:DNA-directed RNA polymerase activity"/>
    <property type="evidence" value="ECO:0007669"/>
    <property type="project" value="UniProtKB-UniRule"/>
</dbReference>
<evidence type="ECO:0000256" key="1">
    <source>
        <dbReference type="ARBA" id="ARBA00009762"/>
    </source>
</evidence>
<dbReference type="CDD" id="cd04860">
    <property type="entry name" value="AE_Prim_S"/>
    <property type="match status" value="1"/>
</dbReference>
<keyword evidence="10 11" id="KW-0464">Manganese</keyword>
<evidence type="ECO:0000256" key="9">
    <source>
        <dbReference type="ARBA" id="ARBA00023163"/>
    </source>
</evidence>
<keyword evidence="2 11" id="KW-0240">DNA-directed RNA polymerase</keyword>
<name>A0A9E7R5N9_9EURY</name>
<keyword evidence="7 11" id="KW-0479">Metal-binding</keyword>
<comment type="function">
    <text evidence="11">Catalytic subunit of DNA primase, an RNA polymerase that catalyzes the synthesis of short RNA molecules used as primers for DNA polymerase during DNA replication. The small subunit contains the primase catalytic core and has DNA synthesis activity on its own. Binding to the large subunit stabilizes and modulates the activity, increasing the rate of DNA synthesis while decreasing the length of the DNA fragments, and conferring RNA synthesis capability. The DNA polymerase activity may enable DNA primase to also catalyze primer extension after primer synthesis. May also play a role in DNA repair.</text>
</comment>